<dbReference type="RefSeq" id="WP_159527393.1">
    <property type="nucleotide sequence ID" value="NZ_WUUU01000182.1"/>
</dbReference>
<dbReference type="InterPro" id="IPR055913">
    <property type="entry name" value="DUF7490"/>
</dbReference>
<accession>A0A6B0SX21</accession>
<name>A0A6B0SX21_9EURY</name>
<evidence type="ECO:0000259" key="3">
    <source>
        <dbReference type="Pfam" id="PF24318"/>
    </source>
</evidence>
<feature type="domain" description="DUF7490" evidence="3">
    <location>
        <begin position="164"/>
        <end position="267"/>
    </location>
</feature>
<evidence type="ECO:0000256" key="2">
    <source>
        <dbReference type="SAM" id="Phobius"/>
    </source>
</evidence>
<evidence type="ECO:0000256" key="1">
    <source>
        <dbReference type="SAM" id="MobiDB-lite"/>
    </source>
</evidence>
<keyword evidence="5" id="KW-1185">Reference proteome</keyword>
<keyword evidence="2" id="KW-1133">Transmembrane helix</keyword>
<protein>
    <submittedName>
        <fullName evidence="4">PGF-CTERM sorting domain-containing protein</fullName>
    </submittedName>
</protein>
<reference evidence="4 5" key="1">
    <citation type="submission" date="2019-12" db="EMBL/GenBank/DDBJ databases">
        <title>Isolation and characterization of three novel carbon monoxide-oxidizing members of Halobacteria from salione crusts and soils.</title>
        <authorList>
            <person name="Myers M.R."/>
            <person name="King G.M."/>
        </authorList>
    </citation>
    <scope>NUCLEOTIDE SEQUENCE [LARGE SCALE GENOMIC DNA]</scope>
    <source>
        <strain evidence="4 5">PCN9</strain>
    </source>
</reference>
<sequence length="337" mass="35439">MRAARALFASAAVVLVVVVVAAGALPGAVSDPTERVRAPGPVDIEELAVKPGAVSGGTAELDLQAQVSHRGNPTQNVSVRFRAIDADSGLLATEQRASLGELTEDGWHAANATLRVERSGGYVLEATLFRDGRPVDTTRREVSGMEALTPEYARTGVSFTEQGTVPTVLVSVESVADNRTTLQIETSLTNRGDEPSDDLRTVVVVRQAESNVVAGSAETDVGQIREGRTERTTATVTVPSDYNYYVDVSLYRDGVLLDSTRSVANLDPTQRIQANVTETEVAFEVSDFEGEQPTGERPTDTEGGESGGGIPGFGLGLGIGAVVLALAVASVRRSTNE</sequence>
<feature type="domain" description="DUF7490" evidence="3">
    <location>
        <begin position="42"/>
        <end position="146"/>
    </location>
</feature>
<dbReference type="OrthoDB" id="50312at2157"/>
<comment type="caution">
    <text evidence="4">The sequence shown here is derived from an EMBL/GenBank/DDBJ whole genome shotgun (WGS) entry which is preliminary data.</text>
</comment>
<feature type="transmembrane region" description="Helical" evidence="2">
    <location>
        <begin position="310"/>
        <end position="331"/>
    </location>
</feature>
<organism evidence="4 5">
    <name type="scientific">Halobacterium bonnevillei</name>
    <dbReference type="NCBI Taxonomy" id="2692200"/>
    <lineage>
        <taxon>Archaea</taxon>
        <taxon>Methanobacteriati</taxon>
        <taxon>Methanobacteriota</taxon>
        <taxon>Stenosarchaea group</taxon>
        <taxon>Halobacteria</taxon>
        <taxon>Halobacteriales</taxon>
        <taxon>Halobacteriaceae</taxon>
        <taxon>Halobacterium</taxon>
    </lineage>
</organism>
<gene>
    <name evidence="4" type="ORF">GRX66_15795</name>
</gene>
<dbReference type="Proteomes" id="UP000471521">
    <property type="component" value="Unassembled WGS sequence"/>
</dbReference>
<proteinExistence type="predicted"/>
<keyword evidence="2" id="KW-0472">Membrane</keyword>
<feature type="region of interest" description="Disordered" evidence="1">
    <location>
        <begin position="287"/>
        <end position="310"/>
    </location>
</feature>
<dbReference type="AlphaFoldDB" id="A0A6B0SX21"/>
<dbReference type="Pfam" id="PF24318">
    <property type="entry name" value="DUF7490"/>
    <property type="match status" value="2"/>
</dbReference>
<evidence type="ECO:0000313" key="5">
    <source>
        <dbReference type="Proteomes" id="UP000471521"/>
    </source>
</evidence>
<dbReference type="EMBL" id="WUUU01000182">
    <property type="protein sequence ID" value="MXR21989.1"/>
    <property type="molecule type" value="Genomic_DNA"/>
</dbReference>
<evidence type="ECO:0000313" key="4">
    <source>
        <dbReference type="EMBL" id="MXR21989.1"/>
    </source>
</evidence>
<keyword evidence="2" id="KW-0812">Transmembrane</keyword>